<comment type="caution">
    <text evidence="3">The sequence shown here is derived from an EMBL/GenBank/DDBJ whole genome shotgun (WGS) entry which is preliminary data.</text>
</comment>
<feature type="domain" description="Acetyl-coenzyme A carboxylase carboxyl transferase subunit beta" evidence="2">
    <location>
        <begin position="96"/>
        <end position="243"/>
    </location>
</feature>
<keyword evidence="4" id="KW-1185">Reference proteome</keyword>
<dbReference type="SUPFAM" id="SSF52096">
    <property type="entry name" value="ClpP/crotonase"/>
    <property type="match status" value="2"/>
</dbReference>
<keyword evidence="3" id="KW-0456">Lyase</keyword>
<feature type="region of interest" description="Disordered" evidence="1">
    <location>
        <begin position="325"/>
        <end position="346"/>
    </location>
</feature>
<accession>A0ABX1RMJ4</accession>
<sequence length="613" mass="64528">MGAQRLRRHAGRGQSAPAPSRRVGHHERSGFVTDTENAALLGEQTWLDLLQRRSFIELDALGRATALLDPGSVRVLAGPFDRLESPWLMPQDVTPQADDGTVIARGTVDGHPAVTAAIEQGFQGGGTGEVSGAKISQALLLAAADSRAGTPTAAVILFETGGVRLQEANLGLNAVAEICSAVLDLRPLAPVIGVVAGTVGSFGGMSIAAGLCTRLIVTPQARIGLNGPAVIEQEGGVDEFDSSDHKLVWAVTGGEQRVATALADDLVPDDADLLRASLVSAVAAGVAEPGRYRSQRLDVLASRLATLDPAEQPTPADLRRLWGSAYEPVPTPAPPDGSPARHTHPETRGRAWLGALSGGVTPEAIIPSVLSATTHDARYLAVVPDPQNRFYRAREGQVGLTESLALAQSVRDLIEADRDAERKRAIIAVVDLPSQAYGRNEEMAGLHQAMAATTDAYHAARTAGHPIVAVVVGTALSGGFLTHGLQANQILALDDPHVEIHAMHKAAAARITLRSVQQLDELAKTIVPMSYDVRDWAELGLCDGLLAVDDADAPTPGDVRKVGAAITDAIERAQHGPLDLSNRLDSEAAVTTRHASRAVRDLLARQWNPEPRP</sequence>
<name>A0ABX1RMJ4_9PSEU</name>
<dbReference type="EMBL" id="JAAXKY010000097">
    <property type="protein sequence ID" value="NMH80330.1"/>
    <property type="molecule type" value="Genomic_DNA"/>
</dbReference>
<dbReference type="PANTHER" id="PTHR42995">
    <property type="entry name" value="ACETYL-COENZYME A CARBOXYLASE CARBOXYL TRANSFERASE SUBUNIT BETA, CHLOROPLASTIC"/>
    <property type="match status" value="1"/>
</dbReference>
<organism evidence="3 4">
    <name type="scientific">Pseudonocardia xinjiangensis</name>
    <dbReference type="NCBI Taxonomy" id="75289"/>
    <lineage>
        <taxon>Bacteria</taxon>
        <taxon>Bacillati</taxon>
        <taxon>Actinomycetota</taxon>
        <taxon>Actinomycetes</taxon>
        <taxon>Pseudonocardiales</taxon>
        <taxon>Pseudonocardiaceae</taxon>
        <taxon>Pseudonocardia</taxon>
    </lineage>
</organism>
<evidence type="ECO:0000259" key="2">
    <source>
        <dbReference type="Pfam" id="PF01039"/>
    </source>
</evidence>
<gene>
    <name evidence="3" type="primary">mdcD</name>
    <name evidence="3" type="ORF">HF577_24985</name>
</gene>
<dbReference type="NCBIfam" id="TIGR03134">
    <property type="entry name" value="malonate_gamma"/>
    <property type="match status" value="1"/>
</dbReference>
<evidence type="ECO:0000256" key="1">
    <source>
        <dbReference type="SAM" id="MobiDB-lite"/>
    </source>
</evidence>
<dbReference type="InterPro" id="IPR017556">
    <property type="entry name" value="Malonate_beta"/>
</dbReference>
<evidence type="ECO:0000313" key="3">
    <source>
        <dbReference type="EMBL" id="NMH80330.1"/>
    </source>
</evidence>
<dbReference type="InterPro" id="IPR034733">
    <property type="entry name" value="AcCoA_carboxyl_beta"/>
</dbReference>
<dbReference type="Gene3D" id="3.90.226.10">
    <property type="entry name" value="2-enoyl-CoA Hydratase, Chain A, domain 1"/>
    <property type="match status" value="2"/>
</dbReference>
<feature type="region of interest" description="Disordered" evidence="1">
    <location>
        <begin position="1"/>
        <end position="30"/>
    </location>
</feature>
<dbReference type="NCBIfam" id="TIGR03133">
    <property type="entry name" value="malonate_beta"/>
    <property type="match status" value="1"/>
</dbReference>
<dbReference type="NCBIfam" id="NF005530">
    <property type="entry name" value="PRK07189.1"/>
    <property type="match status" value="1"/>
</dbReference>
<feature type="compositionally biased region" description="Basic residues" evidence="1">
    <location>
        <begin position="1"/>
        <end position="11"/>
    </location>
</feature>
<dbReference type="PANTHER" id="PTHR42995:SF1">
    <property type="entry name" value="MALONATE DECARBOXYLASE BETA SUBUNIT"/>
    <property type="match status" value="1"/>
</dbReference>
<dbReference type="InterPro" id="IPR029045">
    <property type="entry name" value="ClpP/crotonase-like_dom_sf"/>
</dbReference>
<dbReference type="Pfam" id="PF01039">
    <property type="entry name" value="Carboxyl_trans"/>
    <property type="match status" value="1"/>
</dbReference>
<protein>
    <submittedName>
        <fullName evidence="3">Biotin-independent malonate decarboxylase subunit beta</fullName>
        <ecNumber evidence="3">4.1.1.88</ecNumber>
    </submittedName>
</protein>
<proteinExistence type="predicted"/>
<reference evidence="3 4" key="1">
    <citation type="submission" date="2020-04" db="EMBL/GenBank/DDBJ databases">
        <authorList>
            <person name="Klaysubun C."/>
            <person name="Duangmal K."/>
            <person name="Lipun K."/>
        </authorList>
    </citation>
    <scope>NUCLEOTIDE SEQUENCE [LARGE SCALE GENOMIC DNA]</scope>
    <source>
        <strain evidence="3 4">JCM 11839</strain>
    </source>
</reference>
<dbReference type="Proteomes" id="UP001296706">
    <property type="component" value="Unassembled WGS sequence"/>
</dbReference>
<dbReference type="EC" id="4.1.1.88" evidence="3"/>
<dbReference type="InterPro" id="IPR009648">
    <property type="entry name" value="Malonate_gamma"/>
</dbReference>
<evidence type="ECO:0000313" key="4">
    <source>
        <dbReference type="Proteomes" id="UP001296706"/>
    </source>
</evidence>
<dbReference type="GO" id="GO:0016829">
    <property type="term" value="F:lyase activity"/>
    <property type="evidence" value="ECO:0007669"/>
    <property type="project" value="UniProtKB-KW"/>
</dbReference>
<dbReference type="Pfam" id="PF06833">
    <property type="entry name" value="MdcE"/>
    <property type="match status" value="1"/>
</dbReference>